<dbReference type="InterPro" id="IPR041698">
    <property type="entry name" value="Methyltransf_25"/>
</dbReference>
<reference evidence="4 5" key="1">
    <citation type="journal article" date="2024" name="BMC Genomics">
        <title>Genome assembly of redclaw crayfish (Cherax quadricarinatus) provides insights into its immune adaptation and hypoxia tolerance.</title>
        <authorList>
            <person name="Liu Z."/>
            <person name="Zheng J."/>
            <person name="Li H."/>
            <person name="Fang K."/>
            <person name="Wang S."/>
            <person name="He J."/>
            <person name="Zhou D."/>
            <person name="Weng S."/>
            <person name="Chi M."/>
            <person name="Gu Z."/>
            <person name="He J."/>
            <person name="Li F."/>
            <person name="Wang M."/>
        </authorList>
    </citation>
    <scope>NUCLEOTIDE SEQUENCE [LARGE SCALE GENOMIC DNA]</scope>
    <source>
        <strain evidence="4">ZL_2023a</strain>
    </source>
</reference>
<dbReference type="SUPFAM" id="SSF53335">
    <property type="entry name" value="S-adenosyl-L-methionine-dependent methyltransferases"/>
    <property type="match status" value="1"/>
</dbReference>
<dbReference type="Gene3D" id="3.40.50.150">
    <property type="entry name" value="Vaccinia Virus protein VP39"/>
    <property type="match status" value="1"/>
</dbReference>
<evidence type="ECO:0000313" key="4">
    <source>
        <dbReference type="EMBL" id="KAK8733147.1"/>
    </source>
</evidence>
<evidence type="ECO:0000256" key="1">
    <source>
        <dbReference type="ARBA" id="ARBA00022603"/>
    </source>
</evidence>
<dbReference type="Gene3D" id="1.10.10.2560">
    <property type="match status" value="1"/>
</dbReference>
<keyword evidence="2" id="KW-0808">Transferase</keyword>
<dbReference type="CDD" id="cd02440">
    <property type="entry name" value="AdoMet_MTases"/>
    <property type="match status" value="1"/>
</dbReference>
<evidence type="ECO:0000259" key="3">
    <source>
        <dbReference type="Pfam" id="PF13649"/>
    </source>
</evidence>
<accession>A0AAW0WNC5</accession>
<dbReference type="PANTHER" id="PTHR44942">
    <property type="entry name" value="METHYLTRANSF_11 DOMAIN-CONTAINING PROTEIN"/>
    <property type="match status" value="1"/>
</dbReference>
<gene>
    <name evidence="4" type="ORF">OTU49_017454</name>
</gene>
<proteinExistence type="predicted"/>
<dbReference type="InterPro" id="IPR051052">
    <property type="entry name" value="Diverse_substrate_MTase"/>
</dbReference>
<keyword evidence="1" id="KW-0489">Methyltransferase</keyword>
<dbReference type="Pfam" id="PF13649">
    <property type="entry name" value="Methyltransf_25"/>
    <property type="match status" value="1"/>
</dbReference>
<organism evidence="4 5">
    <name type="scientific">Cherax quadricarinatus</name>
    <name type="common">Australian red claw crayfish</name>
    <dbReference type="NCBI Taxonomy" id="27406"/>
    <lineage>
        <taxon>Eukaryota</taxon>
        <taxon>Metazoa</taxon>
        <taxon>Ecdysozoa</taxon>
        <taxon>Arthropoda</taxon>
        <taxon>Crustacea</taxon>
        <taxon>Multicrustacea</taxon>
        <taxon>Malacostraca</taxon>
        <taxon>Eumalacostraca</taxon>
        <taxon>Eucarida</taxon>
        <taxon>Decapoda</taxon>
        <taxon>Pleocyemata</taxon>
        <taxon>Astacidea</taxon>
        <taxon>Parastacoidea</taxon>
        <taxon>Parastacidae</taxon>
        <taxon>Cherax</taxon>
    </lineage>
</organism>
<dbReference type="GO" id="GO:0008168">
    <property type="term" value="F:methyltransferase activity"/>
    <property type="evidence" value="ECO:0007669"/>
    <property type="project" value="UniProtKB-KW"/>
</dbReference>
<dbReference type="GO" id="GO:0032259">
    <property type="term" value="P:methylation"/>
    <property type="evidence" value="ECO:0007669"/>
    <property type="project" value="UniProtKB-KW"/>
</dbReference>
<name>A0AAW0WNC5_CHEQU</name>
<keyword evidence="5" id="KW-1185">Reference proteome</keyword>
<feature type="non-terminal residue" evidence="4">
    <location>
        <position position="1"/>
    </location>
</feature>
<dbReference type="EMBL" id="JARKIK010000055">
    <property type="protein sequence ID" value="KAK8733147.1"/>
    <property type="molecule type" value="Genomic_DNA"/>
</dbReference>
<feature type="domain" description="Methyltransferase" evidence="3">
    <location>
        <begin position="8"/>
        <end position="55"/>
    </location>
</feature>
<evidence type="ECO:0000313" key="5">
    <source>
        <dbReference type="Proteomes" id="UP001445076"/>
    </source>
</evidence>
<dbReference type="InterPro" id="IPR029063">
    <property type="entry name" value="SAM-dependent_MTases_sf"/>
</dbReference>
<evidence type="ECO:0000256" key="2">
    <source>
        <dbReference type="ARBA" id="ARBA00022679"/>
    </source>
</evidence>
<protein>
    <recommendedName>
        <fullName evidence="3">Methyltransferase domain-containing protein</fullName>
    </recommendedName>
</protein>
<dbReference type="AlphaFoldDB" id="A0AAW0WNC5"/>
<dbReference type="PANTHER" id="PTHR44942:SF4">
    <property type="entry name" value="METHYLTRANSFERASE TYPE 11 DOMAIN-CONTAINING PROTEIN"/>
    <property type="match status" value="1"/>
</dbReference>
<sequence>VEPLQLCVDVGCGSGQNTNMYTNYFQQVIGVDVSQEQVQLATKSCTHHNVIFNARDEKFTVETDSTLDDFLGYISSWSAFIKLRDIEGEAAASRFISESKQKLTDVMGIPDERVVLRRRYKYFLRMWRNPAA</sequence>
<dbReference type="Proteomes" id="UP001445076">
    <property type="component" value="Unassembled WGS sequence"/>
</dbReference>
<comment type="caution">
    <text evidence="4">The sequence shown here is derived from an EMBL/GenBank/DDBJ whole genome shotgun (WGS) entry which is preliminary data.</text>
</comment>